<proteinExistence type="predicted"/>
<dbReference type="InterPro" id="IPR016163">
    <property type="entry name" value="Ald_DH_C"/>
</dbReference>
<dbReference type="CDD" id="cd07129">
    <property type="entry name" value="ALDH_KGSADH"/>
    <property type="match status" value="1"/>
</dbReference>
<dbReference type="InterPro" id="IPR050740">
    <property type="entry name" value="Aldehyde_DH_Superfamily"/>
</dbReference>
<accession>A0A4U0T7G1</accession>
<organism evidence="3 4">
    <name type="scientific">Actinacidiphila oryziradicis</name>
    <dbReference type="NCBI Taxonomy" id="2571141"/>
    <lineage>
        <taxon>Bacteria</taxon>
        <taxon>Bacillati</taxon>
        <taxon>Actinomycetota</taxon>
        <taxon>Actinomycetes</taxon>
        <taxon>Kitasatosporales</taxon>
        <taxon>Streptomycetaceae</taxon>
        <taxon>Actinacidiphila</taxon>
    </lineage>
</organism>
<dbReference type="EMBL" id="SUMC01000024">
    <property type="protein sequence ID" value="TKA09205.1"/>
    <property type="molecule type" value="Genomic_DNA"/>
</dbReference>
<dbReference type="InterPro" id="IPR015590">
    <property type="entry name" value="Aldehyde_DH_dom"/>
</dbReference>
<dbReference type="Proteomes" id="UP000305778">
    <property type="component" value="Unassembled WGS sequence"/>
</dbReference>
<evidence type="ECO:0000256" key="1">
    <source>
        <dbReference type="ARBA" id="ARBA00023002"/>
    </source>
</evidence>
<dbReference type="RefSeq" id="WP_136726048.1">
    <property type="nucleotide sequence ID" value="NZ_SUMC01000024.1"/>
</dbReference>
<keyword evidence="4" id="KW-1185">Reference proteome</keyword>
<dbReference type="Pfam" id="PF00171">
    <property type="entry name" value="Aldedh"/>
    <property type="match status" value="1"/>
</dbReference>
<evidence type="ECO:0000259" key="2">
    <source>
        <dbReference type="Pfam" id="PF00171"/>
    </source>
</evidence>
<evidence type="ECO:0000313" key="4">
    <source>
        <dbReference type="Proteomes" id="UP000305778"/>
    </source>
</evidence>
<dbReference type="Gene3D" id="3.40.309.10">
    <property type="entry name" value="Aldehyde Dehydrogenase, Chain A, domain 2"/>
    <property type="match status" value="1"/>
</dbReference>
<dbReference type="InterPro" id="IPR016161">
    <property type="entry name" value="Ald_DH/histidinol_DH"/>
</dbReference>
<dbReference type="Gene3D" id="3.40.605.10">
    <property type="entry name" value="Aldehyde Dehydrogenase, Chain A, domain 1"/>
    <property type="match status" value="1"/>
</dbReference>
<evidence type="ECO:0000313" key="3">
    <source>
        <dbReference type="EMBL" id="TKA09205.1"/>
    </source>
</evidence>
<dbReference type="OrthoDB" id="9770537at2"/>
<keyword evidence="1" id="KW-0560">Oxidoreductase</keyword>
<dbReference type="PANTHER" id="PTHR43353">
    <property type="entry name" value="SUCCINATE-SEMIALDEHYDE DEHYDROGENASE, MITOCHONDRIAL"/>
    <property type="match status" value="1"/>
</dbReference>
<protein>
    <submittedName>
        <fullName evidence="3">Aldehyde dehydrogenase (NADP(+))</fullName>
    </submittedName>
</protein>
<dbReference type="GO" id="GO:0016620">
    <property type="term" value="F:oxidoreductase activity, acting on the aldehyde or oxo group of donors, NAD or NADP as acceptor"/>
    <property type="evidence" value="ECO:0007669"/>
    <property type="project" value="InterPro"/>
</dbReference>
<sequence length="469" mass="48797">MNTPRFTAPIPATPEAALAAAHSAVRPARLTPAADRARWLRALADALDSAADTLLPVAREESHLPVGRLTGELARTTFQARLFADRLASGDLTDARIDHADQQWPMGARPDIRRTQVPIGPVLVFAASNFPFAFSVAGGDSVSALAAGCPVVVKAHPGHPELSRLTARVVTAALTEAGAPQGLFGLIEGEQAGTDAVQDPRVKAVGFTGSTHGGRVLFDLATGRPDPIPFYGELGATNPVVVTPAGWTERGPEIAKGFAASYTLGSGQFCTQPGVIFVPDADAFLTAVPAAPAGPMLNDRIEAGYLRALGEIASRPGVEVAARIESPGQEPDSVLLRTTVKAVLEDPSLVTTEVFGPASLVVGYDSLDEVAEVLDGYPGSLTGSVHGGRDLDADGARVLDLLSEHAGRVIWNEWPTGVTVSDAQQHGGPWPATTAPTTTSVGTAAIQRFQRPVAYQNVPAAGLPAELRD</sequence>
<dbReference type="SUPFAM" id="SSF53720">
    <property type="entry name" value="ALDH-like"/>
    <property type="match status" value="1"/>
</dbReference>
<dbReference type="InterPro" id="IPR016162">
    <property type="entry name" value="Ald_DH_N"/>
</dbReference>
<reference evidence="3 4" key="1">
    <citation type="submission" date="2019-04" db="EMBL/GenBank/DDBJ databases">
        <title>Streptomyces oryziradicis sp. nov., a novel actinomycete isolated from rhizosphere soil of rice (Oryza sativa L.).</title>
        <authorList>
            <person name="Li C."/>
        </authorList>
    </citation>
    <scope>NUCLEOTIDE SEQUENCE [LARGE SCALE GENOMIC DNA]</scope>
    <source>
        <strain evidence="3 4">NEAU-C40</strain>
    </source>
</reference>
<comment type="caution">
    <text evidence="3">The sequence shown here is derived from an EMBL/GenBank/DDBJ whole genome shotgun (WGS) entry which is preliminary data.</text>
</comment>
<feature type="domain" description="Aldehyde dehydrogenase" evidence="2">
    <location>
        <begin position="15"/>
        <end position="428"/>
    </location>
</feature>
<dbReference type="PANTHER" id="PTHR43353:SF3">
    <property type="entry name" value="ALDEHYDE DEHYDROGENASE-RELATED"/>
    <property type="match status" value="1"/>
</dbReference>
<name>A0A4U0T7G1_9ACTN</name>
<dbReference type="AlphaFoldDB" id="A0A4U0T7G1"/>
<gene>
    <name evidence="3" type="ORF">FCI23_24315</name>
</gene>
<dbReference type="InterPro" id="IPR044151">
    <property type="entry name" value="ALDH_KGSADH"/>
</dbReference>